<dbReference type="GO" id="GO:0022857">
    <property type="term" value="F:transmembrane transporter activity"/>
    <property type="evidence" value="ECO:0007669"/>
    <property type="project" value="InterPro"/>
</dbReference>
<keyword evidence="7" id="KW-0653">Protein transport</keyword>
<dbReference type="Proteomes" id="UP001455709">
    <property type="component" value="Unassembled WGS sequence"/>
</dbReference>
<organism evidence="9 11">
    <name type="scientific">Chromobacterium vaccinii</name>
    <dbReference type="NCBI Taxonomy" id="1108595"/>
    <lineage>
        <taxon>Bacteria</taxon>
        <taxon>Pseudomonadati</taxon>
        <taxon>Pseudomonadota</taxon>
        <taxon>Betaproteobacteria</taxon>
        <taxon>Neisseriales</taxon>
        <taxon>Chromobacteriaceae</taxon>
        <taxon>Chromobacterium</taxon>
    </lineage>
</organism>
<keyword evidence="12" id="KW-1185">Reference proteome</keyword>
<evidence type="ECO:0000256" key="2">
    <source>
        <dbReference type="ARBA" id="ARBA00005811"/>
    </source>
</evidence>
<evidence type="ECO:0000313" key="11">
    <source>
        <dbReference type="Proteomes" id="UP000178776"/>
    </source>
</evidence>
<dbReference type="EMBL" id="JBDOJC010000001">
    <property type="protein sequence ID" value="MEO2217077.1"/>
    <property type="molecule type" value="Genomic_DNA"/>
</dbReference>
<dbReference type="Proteomes" id="UP000178776">
    <property type="component" value="Chromosome"/>
</dbReference>
<evidence type="ECO:0000256" key="7">
    <source>
        <dbReference type="RuleBase" id="RU003879"/>
    </source>
</evidence>
<accession>A0A1D9LIQ0</accession>
<dbReference type="GO" id="GO:0005886">
    <property type="term" value="C:plasma membrane"/>
    <property type="evidence" value="ECO:0007669"/>
    <property type="project" value="UniProtKB-SubCell"/>
</dbReference>
<reference evidence="9 11" key="1">
    <citation type="submission" date="2016-10" db="EMBL/GenBank/DDBJ databases">
        <title>Chromobacterium muskegensis sp. nov., an insecticidal bacterium isolated from Sphagnum bogs.</title>
        <authorList>
            <person name="Sparks M.E."/>
            <person name="Blackburn M.B."/>
            <person name="Gundersen-Rindal D.E."/>
            <person name="Mitchell A."/>
            <person name="Farrar R."/>
            <person name="Kuhar D."/>
        </authorList>
    </citation>
    <scope>NUCLEOTIDE SEQUENCE [LARGE SCALE GENOMIC DNA]</scope>
    <source>
        <strain evidence="9 11">21-1</strain>
    </source>
</reference>
<dbReference type="EMBL" id="CP017707">
    <property type="protein sequence ID" value="AOZ51160.1"/>
    <property type="molecule type" value="Genomic_DNA"/>
</dbReference>
<dbReference type="GeneID" id="68842494"/>
<evidence type="ECO:0000256" key="1">
    <source>
        <dbReference type="ARBA" id="ARBA00004162"/>
    </source>
</evidence>
<dbReference type="Gene3D" id="3.30.420.270">
    <property type="match status" value="1"/>
</dbReference>
<dbReference type="PANTHER" id="PTHR30558:SF7">
    <property type="entry name" value="TOL-PAL SYSTEM PROTEIN TOLR"/>
    <property type="match status" value="1"/>
</dbReference>
<keyword evidence="4 7" id="KW-0812">Transmembrane</keyword>
<keyword evidence="7" id="KW-0813">Transport</keyword>
<evidence type="ECO:0000256" key="6">
    <source>
        <dbReference type="ARBA" id="ARBA00023136"/>
    </source>
</evidence>
<evidence type="ECO:0000313" key="12">
    <source>
        <dbReference type="Proteomes" id="UP001455709"/>
    </source>
</evidence>
<name>A0A1D9LIQ0_9NEIS</name>
<dbReference type="AlphaFoldDB" id="A0A1D9LIQ0"/>
<protein>
    <submittedName>
        <fullName evidence="10">Biopolymer transporter ExbD</fullName>
    </submittedName>
    <submittedName>
        <fullName evidence="9">Protein TolR</fullName>
    </submittedName>
</protein>
<evidence type="ECO:0000313" key="10">
    <source>
        <dbReference type="EMBL" id="MEO2217077.1"/>
    </source>
</evidence>
<dbReference type="RefSeq" id="WP_021478825.1">
    <property type="nucleotide sequence ID" value="NZ_CP017707.1"/>
</dbReference>
<evidence type="ECO:0000256" key="5">
    <source>
        <dbReference type="ARBA" id="ARBA00022989"/>
    </source>
</evidence>
<proteinExistence type="inferred from homology"/>
<keyword evidence="3" id="KW-1003">Cell membrane</keyword>
<feature type="transmembrane region" description="Helical" evidence="8">
    <location>
        <begin position="21"/>
        <end position="41"/>
    </location>
</feature>
<evidence type="ECO:0000256" key="8">
    <source>
        <dbReference type="SAM" id="Phobius"/>
    </source>
</evidence>
<keyword evidence="6 8" id="KW-0472">Membrane</keyword>
<comment type="subcellular location">
    <subcellularLocation>
        <location evidence="1">Cell membrane</location>
        <topology evidence="1">Single-pass membrane protein</topology>
    </subcellularLocation>
    <subcellularLocation>
        <location evidence="7">Cell membrane</location>
        <topology evidence="7">Single-pass type II membrane protein</topology>
    </subcellularLocation>
</comment>
<dbReference type="STRING" id="1108595.BKX93_14895"/>
<dbReference type="InterPro" id="IPR003400">
    <property type="entry name" value="ExbD"/>
</dbReference>
<reference evidence="10 12" key="2">
    <citation type="submission" date="2024-05" db="EMBL/GenBank/DDBJ databases">
        <authorList>
            <person name="De Oliveira J.P."/>
            <person name="Noriler S.A."/>
            <person name="De Oliveira A.G."/>
            <person name="Sipoli D.S."/>
        </authorList>
    </citation>
    <scope>NUCLEOTIDE SEQUENCE [LARGE SCALE GENOMIC DNA]</scope>
    <source>
        <strain evidence="10 12">LABIM189</strain>
    </source>
</reference>
<keyword evidence="5 8" id="KW-1133">Transmembrane helix</keyword>
<dbReference type="Pfam" id="PF02472">
    <property type="entry name" value="ExbD"/>
    <property type="match status" value="1"/>
</dbReference>
<dbReference type="GO" id="GO:0015031">
    <property type="term" value="P:protein transport"/>
    <property type="evidence" value="ECO:0007669"/>
    <property type="project" value="UniProtKB-KW"/>
</dbReference>
<comment type="similarity">
    <text evidence="2 7">Belongs to the ExbD/TolR family.</text>
</comment>
<sequence length="137" mass="14930">MLNRRPRRQMNQMNVVPYIDVMLVLLVIFMVTAPMFTPGVIDVPSVSEAPAIDVRPLEVTVDAAGKIELVDGEQKTRVDSLDDLASQLQALAGAGQRPVAISADANLKYAEVVKIADRLHQAGIKRVALTVKQISKQ</sequence>
<evidence type="ECO:0000313" key="9">
    <source>
        <dbReference type="EMBL" id="AOZ51160.1"/>
    </source>
</evidence>
<dbReference type="PANTHER" id="PTHR30558">
    <property type="entry name" value="EXBD MEMBRANE COMPONENT OF PMF-DRIVEN MACROMOLECULE IMPORT SYSTEM"/>
    <property type="match status" value="1"/>
</dbReference>
<dbReference type="KEGG" id="cvc:BKX93_14895"/>
<evidence type="ECO:0000256" key="4">
    <source>
        <dbReference type="ARBA" id="ARBA00022692"/>
    </source>
</evidence>
<evidence type="ECO:0000256" key="3">
    <source>
        <dbReference type="ARBA" id="ARBA00022475"/>
    </source>
</evidence>
<gene>
    <name evidence="10" type="ORF">ABGV49_08450</name>
    <name evidence="9" type="ORF">BKX93_14895</name>
</gene>